<dbReference type="RefSeq" id="XP_020125306.1">
    <property type="nucleotide sequence ID" value="XM_020280030.1"/>
</dbReference>
<dbReference type="GeneID" id="31020294"/>
<protein>
    <submittedName>
        <fullName evidence="3">Uncharacterized protein</fullName>
    </submittedName>
</protein>
<evidence type="ECO:0000256" key="2">
    <source>
        <dbReference type="SAM" id="Phobius"/>
    </source>
</evidence>
<evidence type="ECO:0000256" key="1">
    <source>
        <dbReference type="SAM" id="MobiDB-lite"/>
    </source>
</evidence>
<organism evidence="3 4">
    <name type="scientific">Diplodia corticola</name>
    <dbReference type="NCBI Taxonomy" id="236234"/>
    <lineage>
        <taxon>Eukaryota</taxon>
        <taxon>Fungi</taxon>
        <taxon>Dikarya</taxon>
        <taxon>Ascomycota</taxon>
        <taxon>Pezizomycotina</taxon>
        <taxon>Dothideomycetes</taxon>
        <taxon>Dothideomycetes incertae sedis</taxon>
        <taxon>Botryosphaeriales</taxon>
        <taxon>Botryosphaeriaceae</taxon>
        <taxon>Diplodia</taxon>
    </lineage>
</organism>
<keyword evidence="2" id="KW-1133">Transmembrane helix</keyword>
<reference evidence="3 4" key="1">
    <citation type="submission" date="2016-10" db="EMBL/GenBank/DDBJ databases">
        <title>Proteomics and genomics reveal pathogen-plant mechanisms compatible with a hemibiotrophic lifestyle of Diplodia corticola.</title>
        <authorList>
            <person name="Fernandes I."/>
            <person name="De Jonge R."/>
            <person name="Van De Peer Y."/>
            <person name="Devreese B."/>
            <person name="Alves A."/>
            <person name="Esteves A.C."/>
        </authorList>
    </citation>
    <scope>NUCLEOTIDE SEQUENCE [LARGE SCALE GENOMIC DNA]</scope>
    <source>
        <strain evidence="3 4">CBS 112549</strain>
    </source>
</reference>
<feature type="region of interest" description="Disordered" evidence="1">
    <location>
        <begin position="243"/>
        <end position="265"/>
    </location>
</feature>
<keyword evidence="2" id="KW-0812">Transmembrane</keyword>
<comment type="caution">
    <text evidence="3">The sequence shown here is derived from an EMBL/GenBank/DDBJ whole genome shotgun (WGS) entry which is preliminary data.</text>
</comment>
<keyword evidence="4" id="KW-1185">Reference proteome</keyword>
<dbReference type="AlphaFoldDB" id="A0A1J9QJK1"/>
<evidence type="ECO:0000313" key="4">
    <source>
        <dbReference type="Proteomes" id="UP000183809"/>
    </source>
</evidence>
<evidence type="ECO:0000313" key="3">
    <source>
        <dbReference type="EMBL" id="OJD29046.1"/>
    </source>
</evidence>
<accession>A0A1J9QJK1</accession>
<name>A0A1J9QJK1_9PEZI</name>
<dbReference type="EMBL" id="MNUE01000096">
    <property type="protein sequence ID" value="OJD29046.1"/>
    <property type="molecule type" value="Genomic_DNA"/>
</dbReference>
<gene>
    <name evidence="3" type="ORF">BKCO1_960003</name>
</gene>
<feature type="compositionally biased region" description="Pro residues" evidence="1">
    <location>
        <begin position="246"/>
        <end position="256"/>
    </location>
</feature>
<sequence>MALASSDPYPEPLDQLWEIGRRLSRDLARLNTHRRPDRAALSSIRRSLNHLQAMSHPPSPAIRKSQVNMALRDLAECHVVDESLRQEARTLHETFAQTLLTDALIHWSPADSPSSVLVLIHWSPADSPSSVLVLLPISDPAGLVLSENDHGAQQQSSFLLRFDFDSDDSGASIALNQHAVDLLPRTPPTPPLLVSAHQVLTSATTLNASALWSLSTSSSSPHHQPPPQHAAPPLYNLAIALTTHPSLPPLPPPNPDPDTDTTTASTTAALSPTLSLTFDILAATAATTTNDHNTINTNNILCTLRRTSLAARYLLLPPLSPLLGSSSIGVASPRPPVVVFDDQRQRGVRVDVRRGRGRGRRGGGGGGGGGRVEVERVEVEKVELVERGRWRGAGLEDGAGGEGEWEWELRGLLGVPPGEEGKGEGRGGWGCGVGVGVGVLLDVVVLVVVGYVVVGVWARRRGRRRQWRGRGRGGCVEGGEKGGCGVEGVLLVVVDEKGGGM</sequence>
<dbReference type="Proteomes" id="UP000183809">
    <property type="component" value="Unassembled WGS sequence"/>
</dbReference>
<dbReference type="OrthoDB" id="10667171at2759"/>
<keyword evidence="2" id="KW-0472">Membrane</keyword>
<feature type="transmembrane region" description="Helical" evidence="2">
    <location>
        <begin position="435"/>
        <end position="458"/>
    </location>
</feature>
<proteinExistence type="predicted"/>